<dbReference type="AlphaFoldDB" id="A0A183HTD5"/>
<sequence>LQPVLKKHRVDVIIASGSKTPLEIEDLPSVRRSPRKHPSSSLVLPTTPKKFISPSKPAARRSLTNVLASDIFQDMERPSANFVIPESELPANTGQCKFICCY</sequence>
<evidence type="ECO:0000256" key="1">
    <source>
        <dbReference type="SAM" id="MobiDB-lite"/>
    </source>
</evidence>
<protein>
    <submittedName>
        <fullName evidence="2">TPX2_importin domain-containing protein</fullName>
    </submittedName>
</protein>
<dbReference type="WBParaSite" id="OFLC_0001074701-mRNA-1">
    <property type="protein sequence ID" value="OFLC_0001074701-mRNA-1"/>
    <property type="gene ID" value="OFLC_0001074701"/>
</dbReference>
<evidence type="ECO:0000313" key="2">
    <source>
        <dbReference type="WBParaSite" id="OFLC_0001074701-mRNA-1"/>
    </source>
</evidence>
<reference evidence="2" key="1">
    <citation type="submission" date="2016-06" db="UniProtKB">
        <authorList>
            <consortium name="WormBaseParasite"/>
        </authorList>
    </citation>
    <scope>IDENTIFICATION</scope>
</reference>
<proteinExistence type="predicted"/>
<name>A0A183HTD5_9BILA</name>
<feature type="region of interest" description="Disordered" evidence="1">
    <location>
        <begin position="25"/>
        <end position="47"/>
    </location>
</feature>
<accession>A0A183HTD5</accession>
<organism evidence="2">
    <name type="scientific">Onchocerca flexuosa</name>
    <dbReference type="NCBI Taxonomy" id="387005"/>
    <lineage>
        <taxon>Eukaryota</taxon>
        <taxon>Metazoa</taxon>
        <taxon>Ecdysozoa</taxon>
        <taxon>Nematoda</taxon>
        <taxon>Chromadorea</taxon>
        <taxon>Rhabditida</taxon>
        <taxon>Spirurina</taxon>
        <taxon>Spiruromorpha</taxon>
        <taxon>Filarioidea</taxon>
        <taxon>Onchocercidae</taxon>
        <taxon>Onchocerca</taxon>
    </lineage>
</organism>